<evidence type="ECO:0000259" key="4">
    <source>
        <dbReference type="Pfam" id="PF19289"/>
    </source>
</evidence>
<name>E8Q6V2_BLOVB</name>
<keyword evidence="7" id="KW-1185">Reference proteome</keyword>
<dbReference type="GO" id="GO:0008237">
    <property type="term" value="F:metallopeptidase activity"/>
    <property type="evidence" value="ECO:0007669"/>
    <property type="project" value="InterPro"/>
</dbReference>
<evidence type="ECO:0000256" key="2">
    <source>
        <dbReference type="ARBA" id="ARBA00025682"/>
    </source>
</evidence>
<dbReference type="RefSeq" id="WP_013516624.1">
    <property type="nucleotide sequence ID" value="NC_014909.2"/>
</dbReference>
<dbReference type="OrthoDB" id="9803618at2"/>
<evidence type="ECO:0000313" key="6">
    <source>
        <dbReference type="EMBL" id="ADV33699.1"/>
    </source>
</evidence>
<dbReference type="Pfam" id="PF01523">
    <property type="entry name" value="PmbA_TldD_1st"/>
    <property type="match status" value="1"/>
</dbReference>
<feature type="domain" description="Metalloprotease TldD/E N-terminal" evidence="3">
    <location>
        <begin position="33"/>
        <end position="96"/>
    </location>
</feature>
<evidence type="ECO:0000256" key="1">
    <source>
        <dbReference type="ARBA" id="ARBA00005836"/>
    </source>
</evidence>
<dbReference type="SUPFAM" id="SSF111283">
    <property type="entry name" value="Putative modulator of DNA gyrase, PmbA/TldD"/>
    <property type="match status" value="1"/>
</dbReference>
<dbReference type="PANTHER" id="PTHR43421">
    <property type="entry name" value="METALLOPROTEASE PMBA"/>
    <property type="match status" value="1"/>
</dbReference>
<dbReference type="STRING" id="859654.BVAF_301"/>
<evidence type="ECO:0000259" key="5">
    <source>
        <dbReference type="Pfam" id="PF19290"/>
    </source>
</evidence>
<dbReference type="AlphaFoldDB" id="E8Q6V2"/>
<proteinExistence type="inferred from homology"/>
<dbReference type="GO" id="GO:0006508">
    <property type="term" value="P:proteolysis"/>
    <property type="evidence" value="ECO:0007669"/>
    <property type="project" value="InterPro"/>
</dbReference>
<comment type="function">
    <text evidence="2">Metalloprotease involved in CcdA degradation. Suppresses the inhibitory activity of the carbon storage regulator (CsrA).</text>
</comment>
<dbReference type="Pfam" id="PF19290">
    <property type="entry name" value="PmbA_TldD_2nd"/>
    <property type="match status" value="1"/>
</dbReference>
<reference evidence="6 7" key="1">
    <citation type="journal article" date="2010" name="BMC Genomics">
        <title>Unprecedented loss of ammonia assimilation capability in a urease-encoding bacterial mutualist.</title>
        <authorList>
            <person name="Williams L.E."/>
            <person name="Wernegreen J.J."/>
        </authorList>
    </citation>
    <scope>NUCLEOTIDE SEQUENCE [LARGE SCALE GENOMIC DNA]</scope>
    <source>
        <strain evidence="6 7">BVAF</strain>
    </source>
</reference>
<dbReference type="InterPro" id="IPR036059">
    <property type="entry name" value="TldD/PmbA_sf"/>
</dbReference>
<dbReference type="KEGG" id="bva:BVAF_301"/>
<gene>
    <name evidence="6" type="primary">pmbA</name>
    <name evidence="6" type="ordered locus">BVAF_301</name>
</gene>
<dbReference type="Gene3D" id="3.30.2290.10">
    <property type="entry name" value="PmbA/TldD superfamily"/>
    <property type="match status" value="1"/>
</dbReference>
<dbReference type="NCBIfam" id="NF008268">
    <property type="entry name" value="PRK11040.1"/>
    <property type="match status" value="1"/>
</dbReference>
<dbReference type="HOGENOM" id="CLU_026425_0_0_6"/>
<protein>
    <submittedName>
        <fullName evidence="6">Modulator of DNA gyrase</fullName>
    </submittedName>
</protein>
<dbReference type="InterPro" id="IPR047657">
    <property type="entry name" value="PmbA"/>
</dbReference>
<dbReference type="GO" id="GO:0005829">
    <property type="term" value="C:cytosol"/>
    <property type="evidence" value="ECO:0007669"/>
    <property type="project" value="TreeGrafter"/>
</dbReference>
<dbReference type="PANTHER" id="PTHR43421:SF1">
    <property type="entry name" value="METALLOPROTEASE PMBA"/>
    <property type="match status" value="1"/>
</dbReference>
<sequence length="446" mass="49834">MDLMSDAKQNDLFLKKITNRTLQLTSQCSQESEVSIIKTTGINVSTRYGNVENIEFDNNEILKITVFFQHKKGIVFLNNLSEQSIIDAVHYAVDIARYASIDLYSGIADKELLAFNPVYLDLCHPIELDIKSSIQLASRAENTALNYDRRIICTEGGRFSSHITTVIFGNSHGMLSSYSSSQYFLSCNVIAESNGVMEQDYSYTLSRVFKKLRSPEWVGKECARRVLMHLNSRKINTIESPVLFTSETAVSLLQHLANAIHGDNIYKQSTFLLNDLGKKIFPSWFCIKEIPHVSQELGSAPFDDEGVQTLNKSIVKNGILNSWLLNTYSANKIGLKSTGNAGGIHNWYVSCQNISFMELIKIMNRGLIITNLMGQGVNIVTGDYSRGASGFWVNHGEIQYPVHEITVSGNLRQMFLNVNSISNDIETRSNIHCGSILINAMQIAGT</sequence>
<evidence type="ECO:0000313" key="7">
    <source>
        <dbReference type="Proteomes" id="UP000007464"/>
    </source>
</evidence>
<dbReference type="InterPro" id="IPR035068">
    <property type="entry name" value="TldD/PmbA_N"/>
</dbReference>
<feature type="domain" description="Metalloprotease TldD/E C-terminal" evidence="4">
    <location>
        <begin position="240"/>
        <end position="445"/>
    </location>
</feature>
<dbReference type="InterPro" id="IPR045569">
    <property type="entry name" value="Metalloprtase-TldD/E_C"/>
</dbReference>
<dbReference type="Proteomes" id="UP000007464">
    <property type="component" value="Chromosome"/>
</dbReference>
<comment type="similarity">
    <text evidence="1">Belongs to the peptidase U62 family.</text>
</comment>
<dbReference type="InterPro" id="IPR045570">
    <property type="entry name" value="Metalloprtase-TldD/E_cen_dom"/>
</dbReference>
<feature type="domain" description="Metalloprotease TldD/E central" evidence="5">
    <location>
        <begin position="124"/>
        <end position="230"/>
    </location>
</feature>
<evidence type="ECO:0000259" key="3">
    <source>
        <dbReference type="Pfam" id="PF01523"/>
    </source>
</evidence>
<dbReference type="InterPro" id="IPR002510">
    <property type="entry name" value="Metalloprtase-TldD/E_N"/>
</dbReference>
<accession>E8Q6V2</accession>
<dbReference type="Pfam" id="PF19289">
    <property type="entry name" value="PmbA_TldD_3rd"/>
    <property type="match status" value="1"/>
</dbReference>
<dbReference type="EMBL" id="CP002189">
    <property type="protein sequence ID" value="ADV33699.1"/>
    <property type="molecule type" value="Genomic_DNA"/>
</dbReference>
<organism evidence="6 7">
    <name type="scientific">Blochmanniella vafra (strain BVAF)</name>
    <dbReference type="NCBI Taxonomy" id="859654"/>
    <lineage>
        <taxon>Bacteria</taxon>
        <taxon>Pseudomonadati</taxon>
        <taxon>Pseudomonadota</taxon>
        <taxon>Gammaproteobacteria</taxon>
        <taxon>Enterobacterales</taxon>
        <taxon>Enterobacteriaceae</taxon>
        <taxon>ant endosymbionts</taxon>
        <taxon>Candidatus Blochmanniella</taxon>
    </lineage>
</organism>